<protein>
    <submittedName>
        <fullName evidence="2">Uncharacterized protein</fullName>
    </submittedName>
</protein>
<feature type="region of interest" description="Disordered" evidence="1">
    <location>
        <begin position="459"/>
        <end position="531"/>
    </location>
</feature>
<feature type="compositionally biased region" description="Low complexity" evidence="1">
    <location>
        <begin position="169"/>
        <end position="184"/>
    </location>
</feature>
<name>F2UC94_SALR5</name>
<organism evidence="3">
    <name type="scientific">Salpingoeca rosetta (strain ATCC 50818 / BSB-021)</name>
    <dbReference type="NCBI Taxonomy" id="946362"/>
    <lineage>
        <taxon>Eukaryota</taxon>
        <taxon>Choanoflagellata</taxon>
        <taxon>Craspedida</taxon>
        <taxon>Salpingoecidae</taxon>
        <taxon>Salpingoeca</taxon>
    </lineage>
</organism>
<dbReference type="KEGG" id="sre:PTSG_06213"/>
<feature type="compositionally biased region" description="Basic and acidic residues" evidence="1">
    <location>
        <begin position="357"/>
        <end position="375"/>
    </location>
</feature>
<feature type="compositionally biased region" description="Basic and acidic residues" evidence="1">
    <location>
        <begin position="327"/>
        <end position="339"/>
    </location>
</feature>
<keyword evidence="3" id="KW-1185">Reference proteome</keyword>
<dbReference type="InParanoid" id="F2UC94"/>
<gene>
    <name evidence="2" type="ORF">PTSG_06213</name>
</gene>
<dbReference type="AlphaFoldDB" id="F2UC94"/>
<proteinExistence type="predicted"/>
<feature type="compositionally biased region" description="Basic residues" evidence="1">
    <location>
        <begin position="544"/>
        <end position="558"/>
    </location>
</feature>
<feature type="region of interest" description="Disordered" evidence="1">
    <location>
        <begin position="327"/>
        <end position="437"/>
    </location>
</feature>
<feature type="compositionally biased region" description="Basic and acidic residues" evidence="1">
    <location>
        <begin position="254"/>
        <end position="275"/>
    </location>
</feature>
<feature type="compositionally biased region" description="Low complexity" evidence="1">
    <location>
        <begin position="470"/>
        <end position="497"/>
    </location>
</feature>
<feature type="compositionally biased region" description="Acidic residues" evidence="1">
    <location>
        <begin position="564"/>
        <end position="573"/>
    </location>
</feature>
<feature type="compositionally biased region" description="Low complexity" evidence="1">
    <location>
        <begin position="422"/>
        <end position="437"/>
    </location>
</feature>
<feature type="region of interest" description="Disordered" evidence="1">
    <location>
        <begin position="21"/>
        <end position="40"/>
    </location>
</feature>
<dbReference type="Proteomes" id="UP000007799">
    <property type="component" value="Unassembled WGS sequence"/>
</dbReference>
<feature type="compositionally biased region" description="Basic residues" evidence="1">
    <location>
        <begin position="580"/>
        <end position="589"/>
    </location>
</feature>
<dbReference type="GeneID" id="16073675"/>
<evidence type="ECO:0000313" key="3">
    <source>
        <dbReference type="Proteomes" id="UP000007799"/>
    </source>
</evidence>
<dbReference type="EMBL" id="GL832968">
    <property type="protein sequence ID" value="EGD74201.1"/>
    <property type="molecule type" value="Genomic_DNA"/>
</dbReference>
<dbReference type="RefSeq" id="XP_004993101.1">
    <property type="nucleotide sequence ID" value="XM_004993044.1"/>
</dbReference>
<reference evidence="2" key="1">
    <citation type="submission" date="2009-08" db="EMBL/GenBank/DDBJ databases">
        <title>Annotation of Salpingoeca rosetta.</title>
        <authorList>
            <consortium name="The Broad Institute Genome Sequencing Platform"/>
            <person name="Russ C."/>
            <person name="Cuomo C."/>
            <person name="Burger G."/>
            <person name="Gray M.W."/>
            <person name="Holland P.W.H."/>
            <person name="King N."/>
            <person name="Lang F.B.F."/>
            <person name="Roger A.J."/>
            <person name="Ruiz-Trillo I."/>
            <person name="Young S.K."/>
            <person name="Zeng Q."/>
            <person name="Gargeya S."/>
            <person name="Alvarado L."/>
            <person name="Berlin A."/>
            <person name="Chapman S.B."/>
            <person name="Chen Z."/>
            <person name="Freedman E."/>
            <person name="Gellesch M."/>
            <person name="Goldberg J."/>
            <person name="Griggs A."/>
            <person name="Gujja S."/>
            <person name="Heilman E."/>
            <person name="Heiman D."/>
            <person name="Howarth C."/>
            <person name="Mehta T."/>
            <person name="Neiman D."/>
            <person name="Pearson M."/>
            <person name="Roberts A."/>
            <person name="Saif S."/>
            <person name="Shea T."/>
            <person name="Shenoy N."/>
            <person name="Sisk P."/>
            <person name="Stolte C."/>
            <person name="Sykes S."/>
            <person name="White J."/>
            <person name="Yandava C."/>
            <person name="Haas B."/>
            <person name="Nusbaum C."/>
            <person name="Birren B."/>
        </authorList>
    </citation>
    <scope>NUCLEOTIDE SEQUENCE [LARGE SCALE GENOMIC DNA]</scope>
    <source>
        <strain evidence="2">ATCC 50818</strain>
    </source>
</reference>
<feature type="compositionally biased region" description="Basic and acidic residues" evidence="1">
    <location>
        <begin position="22"/>
        <end position="40"/>
    </location>
</feature>
<feature type="region of interest" description="Disordered" evidence="1">
    <location>
        <begin position="127"/>
        <end position="315"/>
    </location>
</feature>
<evidence type="ECO:0000256" key="1">
    <source>
        <dbReference type="SAM" id="MobiDB-lite"/>
    </source>
</evidence>
<sequence length="644" mass="71741">MDSSGQMYGRAAYEGQVVAGREQNDARHQHQPYRGDWRHVDYEQQEPAEATRFLDDDDDNNERRFMRTLRISNDNGDDDRRRDYAATYAPLMRTSDDGYAHAHQEERPHDLSATQWVHPEDTRTFARVAGADMPRSSVPSTKTDTRHLSQDVVRAGSPRQHQHRRPPLSGSSNSNSSFTSTFSFGEGGYGDEEPVFLVPVDRSPSKTPHRQTKRRITPHNSLSQGGVISDSAEERQSPRRRPLSASDHLIGGAVHDDVPNEVEERTRRSRNDRYQFRPPNSFTASCPLPNPGRSAHDAPPTPNRRHDNHPPSWLRHSGAVSRAYEHVRPPSAHRPRDNLETSAVIARAPPHRPSRRMFHEKDHLEASGFRPREDAFEQTSRPLSQRSHRPQDTWSLAPRNPTPAAPTPGNGGGDARADVFDSGASSSRCSTLSSPSRSRVLSFHGHHIYADEPLLEVDHPAKDGRAPLGSASTTPSSATPASTSSPSPTPTASTWSSYGSRRPHSSTSTRPADALRFSGAVVSPTARTTPVDTRAEAFHRAALAHHTTHQHQHQHQQGRRVEEGDGSGDEDKFDQEGHVRRSAARKSGPRVRVESQQRVQPQRKVAWTPPPSMHARSQHRPRDNLAFSGGVTRRSARLLDLIPQ</sequence>
<feature type="compositionally biased region" description="Basic residues" evidence="1">
    <location>
        <begin position="207"/>
        <end position="217"/>
    </location>
</feature>
<feature type="region of interest" description="Disordered" evidence="1">
    <location>
        <begin position="544"/>
        <end position="644"/>
    </location>
</feature>
<evidence type="ECO:0000313" key="2">
    <source>
        <dbReference type="EMBL" id="EGD74201.1"/>
    </source>
</evidence>
<accession>F2UC94</accession>